<sequence>MTKVRTAIVIGGGIAGPVTALGLRKAGIEAAVFEAYPSTADGVGGSIAIAPNGQAALEVVGAREAVTAAALPVRRTAMSFGGRKVGLPQLEGLPALRLVRRADLYRALRDVALDHGVRIEHGRRLVAAEQDATGVTARFADGSTATADILIGADGIHSTVRTLIDPDAPGPGYTGTLGFEAVVDRPVPGEPGTMVFAFGRKAYYLYWSRPDGRTGWGANLPQDEPMTLAEARAVPAEKWLDRLREAYGDDDPGGELVRHIDPGDLQVTGSLHIMPSVPRWHRGRMVLVGDAVHAPSNSSGQGASLAVESALELARCLRDRPDAQAAFAAYERLRRPRVERIAARAAKVNRLKAPGPVTSALMPLLMRVMTKTVLTPEKNLGPEQRYRVEWDLPVPAGA</sequence>
<comment type="caution">
    <text evidence="4">The sequence shown here is derived from an EMBL/GenBank/DDBJ whole genome shotgun (WGS) entry which is preliminary data.</text>
</comment>
<keyword evidence="1" id="KW-0560">Oxidoreductase</keyword>
<dbReference type="AlphaFoldDB" id="A0A7W3MYC0"/>
<dbReference type="PRINTS" id="PR00420">
    <property type="entry name" value="RNGMNOXGNASE"/>
</dbReference>
<dbReference type="GO" id="GO:0004497">
    <property type="term" value="F:monooxygenase activity"/>
    <property type="evidence" value="ECO:0007669"/>
    <property type="project" value="UniProtKB-KW"/>
</dbReference>
<dbReference type="EMBL" id="JACJII010000001">
    <property type="protein sequence ID" value="MBA9004131.1"/>
    <property type="molecule type" value="Genomic_DNA"/>
</dbReference>
<dbReference type="PANTHER" id="PTHR13789">
    <property type="entry name" value="MONOOXYGENASE"/>
    <property type="match status" value="1"/>
</dbReference>
<organism evidence="4 5">
    <name type="scientific">Thermomonospora cellulosilytica</name>
    <dbReference type="NCBI Taxonomy" id="1411118"/>
    <lineage>
        <taxon>Bacteria</taxon>
        <taxon>Bacillati</taxon>
        <taxon>Actinomycetota</taxon>
        <taxon>Actinomycetes</taxon>
        <taxon>Streptosporangiales</taxon>
        <taxon>Thermomonosporaceae</taxon>
        <taxon>Thermomonospora</taxon>
    </lineage>
</organism>
<dbReference type="RefSeq" id="WP_182705703.1">
    <property type="nucleotide sequence ID" value="NZ_JACJII010000001.1"/>
</dbReference>
<evidence type="ECO:0000259" key="3">
    <source>
        <dbReference type="Pfam" id="PF01494"/>
    </source>
</evidence>
<feature type="domain" description="FAD-binding" evidence="3">
    <location>
        <begin position="7"/>
        <end position="179"/>
    </location>
</feature>
<evidence type="ECO:0000256" key="2">
    <source>
        <dbReference type="ARBA" id="ARBA00023033"/>
    </source>
</evidence>
<reference evidence="4 5" key="1">
    <citation type="submission" date="2020-08" db="EMBL/GenBank/DDBJ databases">
        <title>Sequencing the genomes of 1000 actinobacteria strains.</title>
        <authorList>
            <person name="Klenk H.-P."/>
        </authorList>
    </citation>
    <scope>NUCLEOTIDE SEQUENCE [LARGE SCALE GENOMIC DNA]</scope>
    <source>
        <strain evidence="4 5">DSM 45823</strain>
    </source>
</reference>
<dbReference type="InterPro" id="IPR036188">
    <property type="entry name" value="FAD/NAD-bd_sf"/>
</dbReference>
<name>A0A7W3MYC0_9ACTN</name>
<gene>
    <name evidence="4" type="ORF">HNR21_003013</name>
</gene>
<evidence type="ECO:0000256" key="1">
    <source>
        <dbReference type="ARBA" id="ARBA00023002"/>
    </source>
</evidence>
<accession>A0A7W3MYC0</accession>
<evidence type="ECO:0000313" key="5">
    <source>
        <dbReference type="Proteomes" id="UP000539313"/>
    </source>
</evidence>
<dbReference type="Pfam" id="PF01494">
    <property type="entry name" value="FAD_binding_3"/>
    <property type="match status" value="2"/>
</dbReference>
<dbReference type="PANTHER" id="PTHR13789:SF309">
    <property type="entry name" value="PUTATIVE (AFU_ORTHOLOGUE AFUA_6G14510)-RELATED"/>
    <property type="match status" value="1"/>
</dbReference>
<proteinExistence type="predicted"/>
<keyword evidence="2" id="KW-0503">Monooxygenase</keyword>
<dbReference type="SUPFAM" id="SSF51905">
    <property type="entry name" value="FAD/NAD(P)-binding domain"/>
    <property type="match status" value="1"/>
</dbReference>
<protein>
    <submittedName>
        <fullName evidence="4">2-polyprenyl-6-methoxyphenol hydroxylase-like FAD-dependent oxidoreductase</fullName>
    </submittedName>
</protein>
<dbReference type="Gene3D" id="3.50.50.60">
    <property type="entry name" value="FAD/NAD(P)-binding domain"/>
    <property type="match status" value="1"/>
</dbReference>
<feature type="domain" description="FAD-binding" evidence="3">
    <location>
        <begin position="278"/>
        <end position="344"/>
    </location>
</feature>
<keyword evidence="5" id="KW-1185">Reference proteome</keyword>
<dbReference type="InterPro" id="IPR050493">
    <property type="entry name" value="FAD-dep_Monooxygenase_BioMet"/>
</dbReference>
<dbReference type="Proteomes" id="UP000539313">
    <property type="component" value="Unassembled WGS sequence"/>
</dbReference>
<dbReference type="GO" id="GO:0071949">
    <property type="term" value="F:FAD binding"/>
    <property type="evidence" value="ECO:0007669"/>
    <property type="project" value="InterPro"/>
</dbReference>
<evidence type="ECO:0000313" key="4">
    <source>
        <dbReference type="EMBL" id="MBA9004131.1"/>
    </source>
</evidence>
<dbReference type="InterPro" id="IPR002938">
    <property type="entry name" value="FAD-bd"/>
</dbReference>